<evidence type="ECO:0000259" key="2">
    <source>
        <dbReference type="Pfam" id="PF13566"/>
    </source>
</evidence>
<accession>A0A1I1KNI4</accession>
<sequence length="295" mass="33918">MTMYTLHMTRANFTCWRDDARRLLAARVPPGNVLWQSEDSAGDLFASGGTDLPPPAEAPLALRLSRHELRRLECASHYWHTHHQECRWALLYRVVWRLAMGEGEALLAGDSDGAIIEQRVKAVSHEVHHIHAFLRFHPQPVDDEHQHAPEFIAWFEPRHDVLEAAAQHFIDRMGQHRWLIMTPGGAIICDGRQWHIERPETGAFTVKDYQALAEMEDDAEDLWLAYYASTFNPARLNEKTMVRSMPSRFWQHMPERVLITGLISHARHGAQRLGQDSRLATRRGRTIASNGKSRH</sequence>
<dbReference type="Proteomes" id="UP000199046">
    <property type="component" value="Unassembled WGS sequence"/>
</dbReference>
<reference evidence="4" key="1">
    <citation type="submission" date="2016-10" db="EMBL/GenBank/DDBJ databases">
        <authorList>
            <person name="Varghese N."/>
            <person name="Submissions S."/>
        </authorList>
    </citation>
    <scope>NUCLEOTIDE SEQUENCE [LARGE SCALE GENOMIC DNA]</scope>
    <source>
        <strain evidence="4">DSM 23439</strain>
    </source>
</reference>
<proteinExistence type="predicted"/>
<protein>
    <submittedName>
        <fullName evidence="3">Probable DNA metabolism protein</fullName>
    </submittedName>
</protein>
<dbReference type="EMBL" id="FOLY01000004">
    <property type="protein sequence ID" value="SFC59030.1"/>
    <property type="molecule type" value="Genomic_DNA"/>
</dbReference>
<organism evidence="3 4">
    <name type="scientific">Kushneria avicenniae</name>
    <dbReference type="NCBI Taxonomy" id="402385"/>
    <lineage>
        <taxon>Bacteria</taxon>
        <taxon>Pseudomonadati</taxon>
        <taxon>Pseudomonadota</taxon>
        <taxon>Gammaproteobacteria</taxon>
        <taxon>Oceanospirillales</taxon>
        <taxon>Halomonadaceae</taxon>
        <taxon>Kushneria</taxon>
    </lineage>
</organism>
<evidence type="ECO:0000313" key="3">
    <source>
        <dbReference type="EMBL" id="SFC59030.1"/>
    </source>
</evidence>
<dbReference type="InterPro" id="IPR023875">
    <property type="entry name" value="DNA_repair_put"/>
</dbReference>
<dbReference type="STRING" id="402385.SAMN05421848_1908"/>
<dbReference type="AlphaFoldDB" id="A0A1I1KNI4"/>
<dbReference type="RefSeq" id="WP_090133374.1">
    <property type="nucleotide sequence ID" value="NZ_FOLY01000004.1"/>
</dbReference>
<dbReference type="Pfam" id="PF13566">
    <property type="entry name" value="DUF4130"/>
    <property type="match status" value="1"/>
</dbReference>
<dbReference type="InterPro" id="IPR025404">
    <property type="entry name" value="DUF4130"/>
</dbReference>
<gene>
    <name evidence="3" type="ORF">SAMN05421848_1908</name>
</gene>
<name>A0A1I1KNI4_9GAMM</name>
<evidence type="ECO:0000313" key="4">
    <source>
        <dbReference type="Proteomes" id="UP000199046"/>
    </source>
</evidence>
<dbReference type="NCBIfam" id="TIGR03915">
    <property type="entry name" value="SAM_7_link_chp"/>
    <property type="match status" value="1"/>
</dbReference>
<feature type="region of interest" description="Disordered" evidence="1">
    <location>
        <begin position="273"/>
        <end position="295"/>
    </location>
</feature>
<feature type="domain" description="DUF4130" evidence="2">
    <location>
        <begin position="87"/>
        <end position="255"/>
    </location>
</feature>
<dbReference type="OrthoDB" id="5290748at2"/>
<keyword evidence="4" id="KW-1185">Reference proteome</keyword>
<evidence type="ECO:0000256" key="1">
    <source>
        <dbReference type="SAM" id="MobiDB-lite"/>
    </source>
</evidence>